<reference evidence="2 3" key="1">
    <citation type="submission" date="2012-02" db="EMBL/GenBank/DDBJ databases">
        <title>Complete genome sequence of Actinoplanes missouriensis 431 (= NBRC 102363).</title>
        <authorList>
            <person name="Ohnishi Y."/>
            <person name="Ishikawa J."/>
            <person name="Sekine M."/>
            <person name="Hosoyama A."/>
            <person name="Harada T."/>
            <person name="Narita H."/>
            <person name="Hata T."/>
            <person name="Konno Y."/>
            <person name="Tutikane K."/>
            <person name="Fujita N."/>
            <person name="Horinouchi S."/>
            <person name="Hayakawa M."/>
        </authorList>
    </citation>
    <scope>NUCLEOTIDE SEQUENCE [LARGE SCALE GENOMIC DNA]</scope>
    <source>
        <strain evidence="3">ATCC 14538 / DSM 43046 / CBS 188.64 / JCM 3121 / NBRC 102363 / NCIMB 12654 / NRRL B-3342 / UNCC 431</strain>
    </source>
</reference>
<keyword evidence="3" id="KW-1185">Reference proteome</keyword>
<dbReference type="AlphaFoldDB" id="I0H3T1"/>
<dbReference type="InterPro" id="IPR029475">
    <property type="entry name" value="DUF6807"/>
</dbReference>
<dbReference type="HOGENOM" id="CLU_1088331_0_0_11"/>
<accession>I0H3T1</accession>
<dbReference type="Pfam" id="PF14100">
    <property type="entry name" value="DUF6807"/>
    <property type="match status" value="1"/>
</dbReference>
<dbReference type="EMBL" id="AP012319">
    <property type="protein sequence ID" value="BAL87668.1"/>
    <property type="molecule type" value="Genomic_DNA"/>
</dbReference>
<gene>
    <name evidence="2" type="ordered locus">AMIS_24480</name>
</gene>
<dbReference type="RefSeq" id="WP_014442563.1">
    <property type="nucleotide sequence ID" value="NC_017093.1"/>
</dbReference>
<evidence type="ECO:0000313" key="3">
    <source>
        <dbReference type="Proteomes" id="UP000007882"/>
    </source>
</evidence>
<protein>
    <submittedName>
        <fullName evidence="2">Uncharacterized protein</fullName>
    </submittedName>
</protein>
<evidence type="ECO:0000256" key="1">
    <source>
        <dbReference type="SAM" id="MobiDB-lite"/>
    </source>
</evidence>
<evidence type="ECO:0000313" key="2">
    <source>
        <dbReference type="EMBL" id="BAL87668.1"/>
    </source>
</evidence>
<proteinExistence type="predicted"/>
<dbReference type="KEGG" id="ams:AMIS_24480"/>
<name>I0H3T1_ACTM4</name>
<dbReference type="PATRIC" id="fig|512565.3.peg.2446"/>
<feature type="region of interest" description="Disordered" evidence="1">
    <location>
        <begin position="1"/>
        <end position="25"/>
    </location>
</feature>
<organism evidence="2 3">
    <name type="scientific">Actinoplanes missouriensis (strain ATCC 14538 / DSM 43046 / CBS 188.64 / JCM 3121 / NBRC 102363 / NCIMB 12654 / NRRL B-3342 / UNCC 431)</name>
    <dbReference type="NCBI Taxonomy" id="512565"/>
    <lineage>
        <taxon>Bacteria</taxon>
        <taxon>Bacillati</taxon>
        <taxon>Actinomycetota</taxon>
        <taxon>Actinomycetes</taxon>
        <taxon>Micromonosporales</taxon>
        <taxon>Micromonosporaceae</taxon>
        <taxon>Actinoplanes</taxon>
    </lineage>
</organism>
<dbReference type="Proteomes" id="UP000007882">
    <property type="component" value="Chromosome"/>
</dbReference>
<dbReference type="OrthoDB" id="242375at2"/>
<sequence length="255" mass="26712">MRSSAEAPTGMRSGGEAWTCKRGPHPDDARMEAWLGDLTPDLRVGHDPGRSVTVSAGDVPLLTYTYRPSPTLSMVRTLADEPVPGVTWSPPHIDEHPRLHPAGDHTLSELSATGTTATAAHRLVWTGHDGAPVLDEWRAITAALTGDDSWVLMFENTLTNVSGAPLTFGAAGAMSGGLRWRGALSYTGDGPWEVAAEVPAPATVVLVDDDANPHHPPLRSPGGHTIAFRHAAVITAGPRDTGTLAALGRTALSAP</sequence>
<dbReference type="STRING" id="512565.AMIS_24480"/>